<comment type="caution">
    <text evidence="1">The sequence shown here is derived from an EMBL/GenBank/DDBJ whole genome shotgun (WGS) entry which is preliminary data.</text>
</comment>
<keyword evidence="2" id="KW-1185">Reference proteome</keyword>
<dbReference type="EMBL" id="LHQM01000005">
    <property type="protein sequence ID" value="KPJ23094.1"/>
    <property type="molecule type" value="Genomic_DNA"/>
</dbReference>
<accession>A0A0P6S942</accession>
<dbReference type="AlphaFoldDB" id="A0A0P6S942"/>
<evidence type="ECO:0000313" key="2">
    <source>
        <dbReference type="Proteomes" id="UP000049578"/>
    </source>
</evidence>
<feature type="non-terminal residue" evidence="1">
    <location>
        <position position="65"/>
    </location>
</feature>
<dbReference type="PATRIC" id="fig|119224.3.peg.1444"/>
<reference evidence="1 2" key="1">
    <citation type="submission" date="2015-08" db="EMBL/GenBank/DDBJ databases">
        <title>Genome sequence of Streptococcus phocae subsp. phocae ATCC 51973T isolated from liver specimen obtained from seal.</title>
        <authorList>
            <person name="Avendano-Herrera R."/>
        </authorList>
    </citation>
    <scope>NUCLEOTIDE SEQUENCE [LARGE SCALE GENOMIC DNA]</scope>
    <source>
        <strain evidence="1 2">ATCC 51973</strain>
    </source>
</reference>
<sequence length="65" mass="7450">MKINELKKGDKVWVRGFIDCDGDLMFGNDLTYIKSSLIYTIDKEDIKLDGYDMSQAKESLKPEVS</sequence>
<dbReference type="STRING" id="119224.AKK44_01565"/>
<organism evidence="1 2">
    <name type="scientific">Streptococcus phocae</name>
    <dbReference type="NCBI Taxonomy" id="119224"/>
    <lineage>
        <taxon>Bacteria</taxon>
        <taxon>Bacillati</taxon>
        <taxon>Bacillota</taxon>
        <taxon>Bacilli</taxon>
        <taxon>Lactobacillales</taxon>
        <taxon>Streptococcaceae</taxon>
        <taxon>Streptococcus</taxon>
    </lineage>
</organism>
<proteinExistence type="predicted"/>
<dbReference type="Proteomes" id="UP000049578">
    <property type="component" value="Unassembled WGS sequence"/>
</dbReference>
<name>A0A0P6S942_9STRE</name>
<protein>
    <submittedName>
        <fullName evidence="1">Uncharacterized protein</fullName>
    </submittedName>
</protein>
<evidence type="ECO:0000313" key="1">
    <source>
        <dbReference type="EMBL" id="KPJ23094.1"/>
    </source>
</evidence>
<gene>
    <name evidence="1" type="ORF">AKK44_01565</name>
</gene>